<name>A0A941FED0_9ACTN</name>
<evidence type="ECO:0000256" key="4">
    <source>
        <dbReference type="SAM" id="MobiDB-lite"/>
    </source>
</evidence>
<protein>
    <submittedName>
        <fullName evidence="6">4Fe-4S binding protein</fullName>
    </submittedName>
</protein>
<dbReference type="EMBL" id="JAGTPG010000002">
    <property type="protein sequence ID" value="MBR8643223.1"/>
    <property type="molecule type" value="Genomic_DNA"/>
</dbReference>
<dbReference type="Gene3D" id="3.30.70.3270">
    <property type="match status" value="1"/>
</dbReference>
<evidence type="ECO:0000259" key="5">
    <source>
        <dbReference type="PROSITE" id="PS51379"/>
    </source>
</evidence>
<evidence type="ECO:0000313" key="6">
    <source>
        <dbReference type="EMBL" id="MBR8643223.1"/>
    </source>
</evidence>
<keyword evidence="2" id="KW-0408">Iron</keyword>
<dbReference type="PROSITE" id="PS51379">
    <property type="entry name" value="4FE4S_FER_2"/>
    <property type="match status" value="1"/>
</dbReference>
<keyword evidence="3" id="KW-0411">Iron-sulfur</keyword>
<keyword evidence="7" id="KW-1185">Reference proteome</keyword>
<gene>
    <name evidence="6" type="ORF">KEF29_37525</name>
</gene>
<sequence length="56" mass="5875">MADLPTGPPNPQFNSRTGHTPGGATFPQHLHVDECWYCGLCAARCPTGAVPVGRAL</sequence>
<dbReference type="GO" id="GO:0051536">
    <property type="term" value="F:iron-sulfur cluster binding"/>
    <property type="evidence" value="ECO:0007669"/>
    <property type="project" value="UniProtKB-KW"/>
</dbReference>
<feature type="domain" description="4Fe-4S ferredoxin-type" evidence="5">
    <location>
        <begin position="26"/>
        <end position="55"/>
    </location>
</feature>
<dbReference type="Pfam" id="PF00037">
    <property type="entry name" value="Fer4"/>
    <property type="match status" value="1"/>
</dbReference>
<keyword evidence="1" id="KW-0479">Metal-binding</keyword>
<reference evidence="6 7" key="1">
    <citation type="submission" date="2021-04" db="EMBL/GenBank/DDBJ databases">
        <title>Characterization of the biosynthetic gene cluster of new lipopeptides with antitumor activity in the genome of the marine Streptomyces PHM034.</title>
        <authorList>
            <person name="Ceniceros A."/>
            <person name="Canedo L."/>
            <person name="Mendez C."/>
            <person name="Olano C."/>
            <person name="Schleissner C."/>
            <person name="Cuevas C."/>
            <person name="De La Calle F."/>
            <person name="Salas J.A."/>
        </authorList>
    </citation>
    <scope>NUCLEOTIDE SEQUENCE [LARGE SCALE GENOMIC DNA]</scope>
    <source>
        <strain evidence="6 7">PHM034</strain>
    </source>
</reference>
<evidence type="ECO:0000256" key="1">
    <source>
        <dbReference type="ARBA" id="ARBA00022723"/>
    </source>
</evidence>
<evidence type="ECO:0000256" key="2">
    <source>
        <dbReference type="ARBA" id="ARBA00023004"/>
    </source>
</evidence>
<organism evidence="6 7">
    <name type="scientific">Streptomyces tuirus</name>
    <dbReference type="NCBI Taxonomy" id="68278"/>
    <lineage>
        <taxon>Bacteria</taxon>
        <taxon>Bacillati</taxon>
        <taxon>Actinomycetota</taxon>
        <taxon>Actinomycetes</taxon>
        <taxon>Kitasatosporales</taxon>
        <taxon>Streptomycetaceae</taxon>
        <taxon>Streptomyces</taxon>
    </lineage>
</organism>
<evidence type="ECO:0000256" key="3">
    <source>
        <dbReference type="ARBA" id="ARBA00023014"/>
    </source>
</evidence>
<dbReference type="AlphaFoldDB" id="A0A941FED0"/>
<accession>A0A941FED0</accession>
<proteinExistence type="predicted"/>
<feature type="region of interest" description="Disordered" evidence="4">
    <location>
        <begin position="1"/>
        <end position="25"/>
    </location>
</feature>
<dbReference type="InterPro" id="IPR017896">
    <property type="entry name" value="4Fe4S_Fe-S-bd"/>
</dbReference>
<evidence type="ECO:0000313" key="7">
    <source>
        <dbReference type="Proteomes" id="UP000682308"/>
    </source>
</evidence>
<dbReference type="PROSITE" id="PS00198">
    <property type="entry name" value="4FE4S_FER_1"/>
    <property type="match status" value="1"/>
</dbReference>
<feature type="compositionally biased region" description="Pro residues" evidence="4">
    <location>
        <begin position="1"/>
        <end position="11"/>
    </location>
</feature>
<dbReference type="InterPro" id="IPR017900">
    <property type="entry name" value="4Fe4S_Fe_S_CS"/>
</dbReference>
<dbReference type="GO" id="GO:0046872">
    <property type="term" value="F:metal ion binding"/>
    <property type="evidence" value="ECO:0007669"/>
    <property type="project" value="UniProtKB-KW"/>
</dbReference>
<comment type="caution">
    <text evidence="6">The sequence shown here is derived from an EMBL/GenBank/DDBJ whole genome shotgun (WGS) entry which is preliminary data.</text>
</comment>
<dbReference type="SUPFAM" id="SSF54862">
    <property type="entry name" value="4Fe-4S ferredoxins"/>
    <property type="match status" value="1"/>
</dbReference>
<dbReference type="Proteomes" id="UP000682308">
    <property type="component" value="Unassembled WGS sequence"/>
</dbReference>